<dbReference type="InterPro" id="IPR020843">
    <property type="entry name" value="ER"/>
</dbReference>
<dbReference type="PANTHER" id="PTHR43677:SF4">
    <property type="entry name" value="QUINONE OXIDOREDUCTASE-LIKE PROTEIN 2"/>
    <property type="match status" value="1"/>
</dbReference>
<dbReference type="GO" id="GO:0008270">
    <property type="term" value="F:zinc ion binding"/>
    <property type="evidence" value="ECO:0007669"/>
    <property type="project" value="InterPro"/>
</dbReference>
<dbReference type="CDD" id="cd08241">
    <property type="entry name" value="QOR1"/>
    <property type="match status" value="1"/>
</dbReference>
<dbReference type="InterPro" id="IPR036291">
    <property type="entry name" value="NAD(P)-bd_dom_sf"/>
</dbReference>
<dbReference type="PROSITE" id="PS01162">
    <property type="entry name" value="QOR_ZETA_CRYSTAL"/>
    <property type="match status" value="1"/>
</dbReference>
<dbReference type="InterPro" id="IPR051397">
    <property type="entry name" value="Zn-ADH-like_protein"/>
</dbReference>
<dbReference type="EMBL" id="FMSH01000351">
    <property type="protein sequence ID" value="SCU82322.1"/>
    <property type="molecule type" value="Genomic_DNA"/>
</dbReference>
<dbReference type="InterPro" id="IPR013154">
    <property type="entry name" value="ADH-like_N"/>
</dbReference>
<dbReference type="Gene3D" id="3.40.50.720">
    <property type="entry name" value="NAD(P)-binding Rossmann-like Domain"/>
    <property type="match status" value="1"/>
</dbReference>
<dbReference type="Pfam" id="PF08240">
    <property type="entry name" value="ADH_N"/>
    <property type="match status" value="1"/>
</dbReference>
<dbReference type="SMART" id="SM00829">
    <property type="entry name" value="PKS_ER"/>
    <property type="match status" value="1"/>
</dbReference>
<dbReference type="SUPFAM" id="SSF50129">
    <property type="entry name" value="GroES-like"/>
    <property type="match status" value="1"/>
</dbReference>
<feature type="domain" description="Enoyl reductase (ER)" evidence="1">
    <location>
        <begin position="10"/>
        <end position="326"/>
    </location>
</feature>
<accession>A0A1K0IK60</accession>
<name>A0A1K0IK60_CUPNE</name>
<dbReference type="AlphaFoldDB" id="A0A1K0IK60"/>
<protein>
    <submittedName>
        <fullName evidence="2">NADPH:quinone oxidoreductase</fullName>
    </submittedName>
</protein>
<dbReference type="Pfam" id="PF00107">
    <property type="entry name" value="ADH_zinc_N"/>
    <property type="match status" value="1"/>
</dbReference>
<dbReference type="PANTHER" id="PTHR43677">
    <property type="entry name" value="SHORT-CHAIN DEHYDROGENASE/REDUCTASE"/>
    <property type="match status" value="1"/>
</dbReference>
<sequence>MKAIVIQEFNEPEHLSIGELPDPVLPADGVLIEVRAAAVNYPDLLVVRGKYQILPERPFAPGKDAAGVVRAVGSDVGKLRPGDRVVAQLEYGAYAELVSASENVCFRIPDSMSFEDAAAMGLVYQTAYFALVERGGYQEGETVLVTGAAGGVGSAALQIVKGLGGTALAGVSGAEHAKAVMEMGADAVIDLAAPNLRDALRDQVRVATGGHGADVLLDTLGGDVFDAALRAMAWCGRAVVIGFAAGRIPEIKANYLLVKNISVGGLQWSDYRERQPGKVQAVQEKLFSLYEQGAIRPPIAGVLPLGRAGEALTKLASGQVAGKYVLTID</sequence>
<organism evidence="2">
    <name type="scientific">Cupriavidus necator</name>
    <name type="common">Alcaligenes eutrophus</name>
    <name type="synonym">Ralstonia eutropha</name>
    <dbReference type="NCBI Taxonomy" id="106590"/>
    <lineage>
        <taxon>Bacteria</taxon>
        <taxon>Pseudomonadati</taxon>
        <taxon>Pseudomonadota</taxon>
        <taxon>Betaproteobacteria</taxon>
        <taxon>Burkholderiales</taxon>
        <taxon>Burkholderiaceae</taxon>
        <taxon>Cupriavidus</taxon>
    </lineage>
</organism>
<dbReference type="InterPro" id="IPR002364">
    <property type="entry name" value="Quin_OxRdtase/zeta-crystal_CS"/>
</dbReference>
<reference evidence="2" key="1">
    <citation type="submission" date="2016-09" db="EMBL/GenBank/DDBJ databases">
        <authorList>
            <person name="Capua I."/>
            <person name="De Benedictis P."/>
            <person name="Joannis T."/>
            <person name="Lombin L.H."/>
            <person name="Cattoli G."/>
        </authorList>
    </citation>
    <scope>NUCLEOTIDE SEQUENCE</scope>
    <source>
        <strain evidence="2">B9</strain>
    </source>
</reference>
<dbReference type="GO" id="GO:0016491">
    <property type="term" value="F:oxidoreductase activity"/>
    <property type="evidence" value="ECO:0007669"/>
    <property type="project" value="InterPro"/>
</dbReference>
<dbReference type="InterPro" id="IPR011032">
    <property type="entry name" value="GroES-like_sf"/>
</dbReference>
<dbReference type="InterPro" id="IPR013149">
    <property type="entry name" value="ADH-like_C"/>
</dbReference>
<dbReference type="SUPFAM" id="SSF51735">
    <property type="entry name" value="NAD(P)-binding Rossmann-fold domains"/>
    <property type="match status" value="1"/>
</dbReference>
<proteinExistence type="predicted"/>
<gene>
    <name evidence="2" type="ORF">CNECB9_4140005</name>
</gene>
<evidence type="ECO:0000313" key="2">
    <source>
        <dbReference type="EMBL" id="SCU82322.1"/>
    </source>
</evidence>
<evidence type="ECO:0000259" key="1">
    <source>
        <dbReference type="SMART" id="SM00829"/>
    </source>
</evidence>
<dbReference type="Gene3D" id="3.90.180.10">
    <property type="entry name" value="Medium-chain alcohol dehydrogenases, catalytic domain"/>
    <property type="match status" value="1"/>
</dbReference>
<dbReference type="RefSeq" id="WP_340527391.1">
    <property type="nucleotide sequence ID" value="NZ_FMSH01000351.1"/>
</dbReference>